<keyword evidence="4" id="KW-0372">Hormone</keyword>
<dbReference type="InterPro" id="IPR008801">
    <property type="entry name" value="RALF"/>
</dbReference>
<reference evidence="10" key="2">
    <citation type="submission" date="2019-10" db="EMBL/GenBank/DDBJ databases">
        <title>A de novo genome assembly of a pear dwarfing rootstock.</title>
        <authorList>
            <person name="Wang F."/>
            <person name="Wang J."/>
            <person name="Li S."/>
            <person name="Zhang Y."/>
            <person name="Fang M."/>
            <person name="Ma L."/>
            <person name="Zhao Y."/>
            <person name="Jiang S."/>
        </authorList>
    </citation>
    <scope>NUCLEOTIDE SEQUENCE [LARGE SCALE GENOMIC DNA]</scope>
</reference>
<feature type="region of interest" description="Disordered" evidence="7">
    <location>
        <begin position="28"/>
        <end position="79"/>
    </location>
</feature>
<dbReference type="OrthoDB" id="1163506at2759"/>
<sequence>MTNNIIIISVIILLVMTLAMVVESTQYSSMSRNAGEVEVASPPNRCDGLSGEDCQNIKEEEEDEEEEGEEDTEEAETTRCISYGALERDKVPCDRRGSSYYNCGTSGQVNPYHRGCSVITYCAREG</sequence>
<dbReference type="GO" id="GO:0005576">
    <property type="term" value="C:extracellular region"/>
    <property type="evidence" value="ECO:0007669"/>
    <property type="project" value="UniProtKB-SubCell"/>
</dbReference>
<evidence type="ECO:0000256" key="1">
    <source>
        <dbReference type="ARBA" id="ARBA00004613"/>
    </source>
</evidence>
<keyword evidence="5" id="KW-0732">Signal</keyword>
<keyword evidence="8" id="KW-0812">Transmembrane</keyword>
<evidence type="ECO:0000256" key="5">
    <source>
        <dbReference type="ARBA" id="ARBA00022729"/>
    </source>
</evidence>
<evidence type="ECO:0000256" key="8">
    <source>
        <dbReference type="SAM" id="Phobius"/>
    </source>
</evidence>
<keyword evidence="8" id="KW-0472">Membrane</keyword>
<dbReference type="EMBL" id="SMOL01000458">
    <property type="protein sequence ID" value="KAB2612532.1"/>
    <property type="molecule type" value="Genomic_DNA"/>
</dbReference>
<dbReference type="GO" id="GO:0019722">
    <property type="term" value="P:calcium-mediated signaling"/>
    <property type="evidence" value="ECO:0007669"/>
    <property type="project" value="TreeGrafter"/>
</dbReference>
<evidence type="ECO:0000256" key="6">
    <source>
        <dbReference type="ARBA" id="ARBA00023157"/>
    </source>
</evidence>
<dbReference type="Proteomes" id="UP000327157">
    <property type="component" value="Chromosome 9"/>
</dbReference>
<dbReference type="AlphaFoldDB" id="A0A5N5GGC1"/>
<feature type="compositionally biased region" description="Acidic residues" evidence="7">
    <location>
        <begin position="59"/>
        <end position="75"/>
    </location>
</feature>
<comment type="caution">
    <text evidence="9">The sequence shown here is derived from an EMBL/GenBank/DDBJ whole genome shotgun (WGS) entry which is preliminary data.</text>
</comment>
<accession>A0A5N5GGC1</accession>
<gene>
    <name evidence="9" type="ORF">D8674_034848</name>
</gene>
<organism evidence="9 10">
    <name type="scientific">Pyrus ussuriensis x Pyrus communis</name>
    <dbReference type="NCBI Taxonomy" id="2448454"/>
    <lineage>
        <taxon>Eukaryota</taxon>
        <taxon>Viridiplantae</taxon>
        <taxon>Streptophyta</taxon>
        <taxon>Embryophyta</taxon>
        <taxon>Tracheophyta</taxon>
        <taxon>Spermatophyta</taxon>
        <taxon>Magnoliopsida</taxon>
        <taxon>eudicotyledons</taxon>
        <taxon>Gunneridae</taxon>
        <taxon>Pentapetalae</taxon>
        <taxon>rosids</taxon>
        <taxon>fabids</taxon>
        <taxon>Rosales</taxon>
        <taxon>Rosaceae</taxon>
        <taxon>Amygdaloideae</taxon>
        <taxon>Maleae</taxon>
        <taxon>Pyrus</taxon>
    </lineage>
</organism>
<proteinExistence type="inferred from homology"/>
<reference evidence="9 10" key="3">
    <citation type="submission" date="2019-11" db="EMBL/GenBank/DDBJ databases">
        <title>A de novo genome assembly of a pear dwarfing rootstock.</title>
        <authorList>
            <person name="Wang F."/>
            <person name="Wang J."/>
            <person name="Li S."/>
            <person name="Zhang Y."/>
            <person name="Fang M."/>
            <person name="Ma L."/>
            <person name="Zhao Y."/>
            <person name="Jiang S."/>
        </authorList>
    </citation>
    <scope>NUCLEOTIDE SEQUENCE [LARGE SCALE GENOMIC DNA]</scope>
    <source>
        <strain evidence="9">S2</strain>
        <tissue evidence="9">Leaf</tissue>
    </source>
</reference>
<keyword evidence="10" id="KW-1185">Reference proteome</keyword>
<dbReference type="PANTHER" id="PTHR33136">
    <property type="entry name" value="RAPID ALKALINIZATION FACTOR-LIKE"/>
    <property type="match status" value="1"/>
</dbReference>
<dbReference type="GO" id="GO:0040008">
    <property type="term" value="P:regulation of growth"/>
    <property type="evidence" value="ECO:0007669"/>
    <property type="project" value="UniProtKB-ARBA"/>
</dbReference>
<comment type="similarity">
    <text evidence="2">Belongs to the plant rapid alkalinization factor (RALF) family.</text>
</comment>
<protein>
    <submittedName>
        <fullName evidence="9">Rapid alkalinization factor-like</fullName>
    </submittedName>
</protein>
<dbReference type="GO" id="GO:0005179">
    <property type="term" value="F:hormone activity"/>
    <property type="evidence" value="ECO:0007669"/>
    <property type="project" value="UniProtKB-KW"/>
</dbReference>
<keyword evidence="3" id="KW-0964">Secreted</keyword>
<reference evidence="9 10" key="1">
    <citation type="submission" date="2019-09" db="EMBL/GenBank/DDBJ databases">
        <authorList>
            <person name="Ou C."/>
        </authorList>
    </citation>
    <scope>NUCLEOTIDE SEQUENCE [LARGE SCALE GENOMIC DNA]</scope>
    <source>
        <strain evidence="9">S2</strain>
        <tissue evidence="9">Leaf</tissue>
    </source>
</reference>
<evidence type="ECO:0000256" key="7">
    <source>
        <dbReference type="SAM" id="MobiDB-lite"/>
    </source>
</evidence>
<dbReference type="Pfam" id="PF05498">
    <property type="entry name" value="RALF"/>
    <property type="match status" value="1"/>
</dbReference>
<evidence type="ECO:0000256" key="2">
    <source>
        <dbReference type="ARBA" id="ARBA00009178"/>
    </source>
</evidence>
<evidence type="ECO:0000256" key="3">
    <source>
        <dbReference type="ARBA" id="ARBA00022525"/>
    </source>
</evidence>
<name>A0A5N5GGC1_9ROSA</name>
<evidence type="ECO:0000313" key="10">
    <source>
        <dbReference type="Proteomes" id="UP000327157"/>
    </source>
</evidence>
<dbReference type="GO" id="GO:0009506">
    <property type="term" value="C:plasmodesma"/>
    <property type="evidence" value="ECO:0007669"/>
    <property type="project" value="TreeGrafter"/>
</dbReference>
<evidence type="ECO:0000313" key="9">
    <source>
        <dbReference type="EMBL" id="KAB2612532.1"/>
    </source>
</evidence>
<evidence type="ECO:0000256" key="4">
    <source>
        <dbReference type="ARBA" id="ARBA00022702"/>
    </source>
</evidence>
<keyword evidence="6" id="KW-1015">Disulfide bond</keyword>
<feature type="transmembrane region" description="Helical" evidence="8">
    <location>
        <begin position="6"/>
        <end position="22"/>
    </location>
</feature>
<keyword evidence="8" id="KW-1133">Transmembrane helix</keyword>
<comment type="subcellular location">
    <subcellularLocation>
        <location evidence="1">Secreted</location>
    </subcellularLocation>
</comment>
<dbReference type="PANTHER" id="PTHR33136:SF89">
    <property type="entry name" value="PROTEIN RALF-LIKE 19"/>
    <property type="match status" value="1"/>
</dbReference>